<name>A0A9D2KRF0_9BACE</name>
<dbReference type="AlphaFoldDB" id="A0A9D2KRF0"/>
<dbReference type="EMBL" id="DWZE01000042">
    <property type="protein sequence ID" value="HJA82966.1"/>
    <property type="molecule type" value="Genomic_DNA"/>
</dbReference>
<sequence length="248" mass="28886">MDAKNLAELLDKTDLYRPLDQISEELGLNYDQIMEGLEELANKEIILNLDYLNDMKPYLHLTEEQFYKFQNSYAKSKQNKRQRPSNDGAMSLLRSELAISLEDAICKASCKGMGLAEMEKTYDISRKQIYCFLGMGIGDGKDIQVDHLIAELENEIELLRNFRNIAELRQTNSLWNLNIEWIDNRGEFHKYTFCNNFRALCNMLDINYRPEISAEDLKAEIFLKLRSEKCKKVQHISIEPVNAINETK</sequence>
<accession>A0A9D2KRF0</accession>
<comment type="caution">
    <text evidence="1">The sequence shown here is derived from an EMBL/GenBank/DDBJ whole genome shotgun (WGS) entry which is preliminary data.</text>
</comment>
<reference evidence="1" key="2">
    <citation type="submission" date="2021-04" db="EMBL/GenBank/DDBJ databases">
        <authorList>
            <person name="Gilroy R."/>
        </authorList>
    </citation>
    <scope>NUCLEOTIDE SEQUENCE</scope>
    <source>
        <strain evidence="1">ChiHecec1B25-7008</strain>
    </source>
</reference>
<evidence type="ECO:0000313" key="2">
    <source>
        <dbReference type="Proteomes" id="UP000823860"/>
    </source>
</evidence>
<organism evidence="1 2">
    <name type="scientific">Candidatus Bacteroides intestinavium</name>
    <dbReference type="NCBI Taxonomy" id="2838469"/>
    <lineage>
        <taxon>Bacteria</taxon>
        <taxon>Pseudomonadati</taxon>
        <taxon>Bacteroidota</taxon>
        <taxon>Bacteroidia</taxon>
        <taxon>Bacteroidales</taxon>
        <taxon>Bacteroidaceae</taxon>
        <taxon>Bacteroides</taxon>
    </lineage>
</organism>
<evidence type="ECO:0000313" key="1">
    <source>
        <dbReference type="EMBL" id="HJA82966.1"/>
    </source>
</evidence>
<dbReference type="Proteomes" id="UP000823860">
    <property type="component" value="Unassembled WGS sequence"/>
</dbReference>
<gene>
    <name evidence="1" type="ORF">H9785_03185</name>
</gene>
<proteinExistence type="predicted"/>
<protein>
    <submittedName>
        <fullName evidence="1">Uncharacterized protein</fullName>
    </submittedName>
</protein>
<reference evidence="1" key="1">
    <citation type="journal article" date="2021" name="PeerJ">
        <title>Extensive microbial diversity within the chicken gut microbiome revealed by metagenomics and culture.</title>
        <authorList>
            <person name="Gilroy R."/>
            <person name="Ravi A."/>
            <person name="Getino M."/>
            <person name="Pursley I."/>
            <person name="Horton D.L."/>
            <person name="Alikhan N.F."/>
            <person name="Baker D."/>
            <person name="Gharbi K."/>
            <person name="Hall N."/>
            <person name="Watson M."/>
            <person name="Adriaenssens E.M."/>
            <person name="Foster-Nyarko E."/>
            <person name="Jarju S."/>
            <person name="Secka A."/>
            <person name="Antonio M."/>
            <person name="Oren A."/>
            <person name="Chaudhuri R.R."/>
            <person name="La Ragione R."/>
            <person name="Hildebrand F."/>
            <person name="Pallen M.J."/>
        </authorList>
    </citation>
    <scope>NUCLEOTIDE SEQUENCE</scope>
    <source>
        <strain evidence="1">ChiHecec1B25-7008</strain>
    </source>
</reference>